<name>A0A819ZC44_9BILA</name>
<dbReference type="Proteomes" id="UP000663823">
    <property type="component" value="Unassembled WGS sequence"/>
</dbReference>
<reference evidence="1" key="1">
    <citation type="submission" date="2021-02" db="EMBL/GenBank/DDBJ databases">
        <authorList>
            <person name="Nowell W R."/>
        </authorList>
    </citation>
    <scope>NUCLEOTIDE SEQUENCE</scope>
</reference>
<accession>A0A819ZC44</accession>
<gene>
    <name evidence="1" type="ORF">OTI717_LOCUS36725</name>
</gene>
<organism evidence="1 2">
    <name type="scientific">Rotaria sordida</name>
    <dbReference type="NCBI Taxonomy" id="392033"/>
    <lineage>
        <taxon>Eukaryota</taxon>
        <taxon>Metazoa</taxon>
        <taxon>Spiralia</taxon>
        <taxon>Gnathifera</taxon>
        <taxon>Rotifera</taxon>
        <taxon>Eurotatoria</taxon>
        <taxon>Bdelloidea</taxon>
        <taxon>Philodinida</taxon>
        <taxon>Philodinidae</taxon>
        <taxon>Rotaria</taxon>
    </lineage>
</organism>
<dbReference type="EMBL" id="CAJOAX010016072">
    <property type="protein sequence ID" value="CAF4161231.1"/>
    <property type="molecule type" value="Genomic_DNA"/>
</dbReference>
<feature type="non-terminal residue" evidence="1">
    <location>
        <position position="1"/>
    </location>
</feature>
<dbReference type="AlphaFoldDB" id="A0A819ZC44"/>
<comment type="caution">
    <text evidence="1">The sequence shown here is derived from an EMBL/GenBank/DDBJ whole genome shotgun (WGS) entry which is preliminary data.</text>
</comment>
<evidence type="ECO:0000313" key="2">
    <source>
        <dbReference type="Proteomes" id="UP000663823"/>
    </source>
</evidence>
<proteinExistence type="predicted"/>
<sequence length="177" mass="21330">MDGHRWKCFITNFLPKLKIFRFKMAIYFYNFDTVKEREPPFDEYFWSIIPKLDRVISLNIKLSTEKINQSYLQALFDQAPHLYSPSFNLNLSSNSKLLFFNNSNISIRRLNFKETNSFDQSYFCNHDQCIVLSRSSLGKQCEVLSIRVRHRRSILFLINRMIKLRVLNIRYQDNQHE</sequence>
<protein>
    <submittedName>
        <fullName evidence="1">Uncharacterized protein</fullName>
    </submittedName>
</protein>
<evidence type="ECO:0000313" key="1">
    <source>
        <dbReference type="EMBL" id="CAF4161231.1"/>
    </source>
</evidence>